<evidence type="ECO:0000313" key="2">
    <source>
        <dbReference type="EMBL" id="RDC62003.1"/>
    </source>
</evidence>
<dbReference type="Proteomes" id="UP000253919">
    <property type="component" value="Unassembled WGS sequence"/>
</dbReference>
<evidence type="ECO:0000259" key="1">
    <source>
        <dbReference type="Pfam" id="PF00535"/>
    </source>
</evidence>
<dbReference type="Gene3D" id="3.90.550.10">
    <property type="entry name" value="Spore Coat Polysaccharide Biosynthesis Protein SpsA, Chain A"/>
    <property type="match status" value="1"/>
</dbReference>
<feature type="domain" description="Glycosyltransferase 2-like" evidence="1">
    <location>
        <begin position="6"/>
        <end position="145"/>
    </location>
</feature>
<reference evidence="2 3" key="1">
    <citation type="submission" date="2018-04" db="EMBL/GenBank/DDBJ databases">
        <title>Adhaeribacter sp. HMF7616 genome sequencing and assembly.</title>
        <authorList>
            <person name="Kang H."/>
            <person name="Kang J."/>
            <person name="Cha I."/>
            <person name="Kim H."/>
            <person name="Joh K."/>
        </authorList>
    </citation>
    <scope>NUCLEOTIDE SEQUENCE [LARGE SCALE GENOMIC DNA]</scope>
    <source>
        <strain evidence="2 3">HMF7616</strain>
    </source>
</reference>
<dbReference type="InterPro" id="IPR029044">
    <property type="entry name" value="Nucleotide-diphossugar_trans"/>
</dbReference>
<keyword evidence="3" id="KW-1185">Reference proteome</keyword>
<dbReference type="CDD" id="cd00761">
    <property type="entry name" value="Glyco_tranf_GTA_type"/>
    <property type="match status" value="1"/>
</dbReference>
<gene>
    <name evidence="2" type="ORF">AHMF7616_00593</name>
</gene>
<accession>A0A369QAQ7</accession>
<sequence>MVSEVSILIPIFNFDVTALVQKLLDQCQQAAISFEIICLDDASNDFFKKSNRKLKFLKNIIYEELPTNISRAAIRNKLAMRAKYSYLLFLDNDSCLVTEQFIINYLQAADLFSVFIGGTEYPSWAPETTYRLHWHYGRHREQRPAAIRQQQPYKKLQVNNLFVSRTLYLANPLPEVVQTYGHEDTLWGLYLEKANIPVQHLNNPVLHVGLEPVTSFLVKTEQAIVNMVDLQNTNNSSFSSSLYWVYKILKKCRLLGAFTWFFKKIKPFLLIQLQSGRPHLFLFDVYKLGLLAHVIQKKNKSF</sequence>
<dbReference type="EMBL" id="QASA01000001">
    <property type="protein sequence ID" value="RDC62003.1"/>
    <property type="molecule type" value="Genomic_DNA"/>
</dbReference>
<protein>
    <recommendedName>
        <fullName evidence="1">Glycosyltransferase 2-like domain-containing protein</fullName>
    </recommendedName>
</protein>
<dbReference type="Pfam" id="PF00535">
    <property type="entry name" value="Glycos_transf_2"/>
    <property type="match status" value="1"/>
</dbReference>
<proteinExistence type="predicted"/>
<dbReference type="InterPro" id="IPR001173">
    <property type="entry name" value="Glyco_trans_2-like"/>
</dbReference>
<organism evidence="2 3">
    <name type="scientific">Adhaeribacter pallidiroseus</name>
    <dbReference type="NCBI Taxonomy" id="2072847"/>
    <lineage>
        <taxon>Bacteria</taxon>
        <taxon>Pseudomonadati</taxon>
        <taxon>Bacteroidota</taxon>
        <taxon>Cytophagia</taxon>
        <taxon>Cytophagales</taxon>
        <taxon>Hymenobacteraceae</taxon>
        <taxon>Adhaeribacter</taxon>
    </lineage>
</organism>
<comment type="caution">
    <text evidence="2">The sequence shown here is derived from an EMBL/GenBank/DDBJ whole genome shotgun (WGS) entry which is preliminary data.</text>
</comment>
<dbReference type="AlphaFoldDB" id="A0A369QAQ7"/>
<name>A0A369QAQ7_9BACT</name>
<dbReference type="SUPFAM" id="SSF53448">
    <property type="entry name" value="Nucleotide-diphospho-sugar transferases"/>
    <property type="match status" value="1"/>
</dbReference>
<evidence type="ECO:0000313" key="3">
    <source>
        <dbReference type="Proteomes" id="UP000253919"/>
    </source>
</evidence>